<evidence type="ECO:0000313" key="2">
    <source>
        <dbReference type="Proteomes" id="UP000325105"/>
    </source>
</evidence>
<organism evidence="1 2">
    <name type="scientific">Sphingobacterium allocomposti</name>
    <dbReference type="NCBI Taxonomy" id="415956"/>
    <lineage>
        <taxon>Bacteria</taxon>
        <taxon>Pseudomonadati</taxon>
        <taxon>Bacteroidota</taxon>
        <taxon>Sphingobacteriia</taxon>
        <taxon>Sphingobacteriales</taxon>
        <taxon>Sphingobacteriaceae</taxon>
        <taxon>Sphingobacterium</taxon>
    </lineage>
</organism>
<name>A0A5S5CW64_9SPHI</name>
<protein>
    <submittedName>
        <fullName evidence="1">Uncharacterized protein</fullName>
    </submittedName>
</protein>
<evidence type="ECO:0000313" key="1">
    <source>
        <dbReference type="EMBL" id="TYP87334.1"/>
    </source>
</evidence>
<dbReference type="AlphaFoldDB" id="A0A5S5CW64"/>
<gene>
    <name evidence="1" type="ORF">BC792_1375</name>
</gene>
<comment type="caution">
    <text evidence="1">The sequence shown here is derived from an EMBL/GenBank/DDBJ whole genome shotgun (WGS) entry which is preliminary data.</text>
</comment>
<dbReference type="EMBL" id="VNHX01000037">
    <property type="protein sequence ID" value="TYP87334.1"/>
    <property type="molecule type" value="Genomic_DNA"/>
</dbReference>
<proteinExistence type="predicted"/>
<keyword evidence="2" id="KW-1185">Reference proteome</keyword>
<dbReference type="Proteomes" id="UP000325105">
    <property type="component" value="Unassembled WGS sequence"/>
</dbReference>
<reference evidence="1 2" key="1">
    <citation type="submission" date="2019-07" db="EMBL/GenBank/DDBJ databases">
        <title>Genomic Encyclopedia of Archaeal and Bacterial Type Strains, Phase II (KMG-II): from individual species to whole genera.</title>
        <authorList>
            <person name="Goeker M."/>
        </authorList>
    </citation>
    <scope>NUCLEOTIDE SEQUENCE [LARGE SCALE GENOMIC DNA]</scope>
    <source>
        <strain evidence="1 2">DSM 18850</strain>
    </source>
</reference>
<accession>A0A5S5CW64</accession>
<sequence>MFFQMIDFVQQLMLQTSRKNTNKTNANDNNFIYAMLHILE</sequence>